<feature type="transmembrane region" description="Helical" evidence="1">
    <location>
        <begin position="120"/>
        <end position="142"/>
    </location>
</feature>
<dbReference type="EMBL" id="WOGT01000008">
    <property type="protein sequence ID" value="MUN55709.1"/>
    <property type="molecule type" value="Genomic_DNA"/>
</dbReference>
<evidence type="ECO:0000313" key="3">
    <source>
        <dbReference type="Proteomes" id="UP000462152"/>
    </source>
</evidence>
<proteinExistence type="predicted"/>
<feature type="transmembrane region" description="Helical" evidence="1">
    <location>
        <begin position="94"/>
        <end position="114"/>
    </location>
</feature>
<keyword evidence="1" id="KW-0812">Transmembrane</keyword>
<keyword evidence="1" id="KW-1133">Transmembrane helix</keyword>
<feature type="transmembrane region" description="Helical" evidence="1">
    <location>
        <begin position="65"/>
        <end position="87"/>
    </location>
</feature>
<keyword evidence="3" id="KW-1185">Reference proteome</keyword>
<feature type="transmembrane region" description="Helical" evidence="1">
    <location>
        <begin position="387"/>
        <end position="406"/>
    </location>
</feature>
<name>A0A7K1LKL0_9MICC</name>
<comment type="caution">
    <text evidence="2">The sequence shown here is derived from an EMBL/GenBank/DDBJ whole genome shotgun (WGS) entry which is preliminary data.</text>
</comment>
<dbReference type="AlphaFoldDB" id="A0A7K1LKL0"/>
<evidence type="ECO:0000256" key="1">
    <source>
        <dbReference type="SAM" id="Phobius"/>
    </source>
</evidence>
<protein>
    <submittedName>
        <fullName evidence="2">Uncharacterized protein</fullName>
    </submittedName>
</protein>
<feature type="transmembrane region" description="Helical" evidence="1">
    <location>
        <begin position="149"/>
        <end position="167"/>
    </location>
</feature>
<dbReference type="Pfam" id="PF20176">
    <property type="entry name" value="DUF6541"/>
    <property type="match status" value="1"/>
</dbReference>
<organism evidence="2 3">
    <name type="scientific">Rothia koreensis</name>
    <dbReference type="NCBI Taxonomy" id="592378"/>
    <lineage>
        <taxon>Bacteria</taxon>
        <taxon>Bacillati</taxon>
        <taxon>Actinomycetota</taxon>
        <taxon>Actinomycetes</taxon>
        <taxon>Micrococcales</taxon>
        <taxon>Micrococcaceae</taxon>
        <taxon>Rothia</taxon>
    </lineage>
</organism>
<dbReference type="OrthoDB" id="3169698at2"/>
<dbReference type="Proteomes" id="UP000462152">
    <property type="component" value="Unassembled WGS sequence"/>
</dbReference>
<feature type="transmembrane region" description="Helical" evidence="1">
    <location>
        <begin position="330"/>
        <end position="348"/>
    </location>
</feature>
<gene>
    <name evidence="2" type="ORF">GMA10_10890</name>
</gene>
<dbReference type="InterPro" id="IPR046671">
    <property type="entry name" value="DUF6541"/>
</dbReference>
<feature type="transmembrane region" description="Helical" evidence="1">
    <location>
        <begin position="292"/>
        <end position="310"/>
    </location>
</feature>
<accession>A0A7K1LKL0</accession>
<keyword evidence="1" id="KW-0472">Membrane</keyword>
<evidence type="ECO:0000313" key="2">
    <source>
        <dbReference type="EMBL" id="MUN55709.1"/>
    </source>
</evidence>
<feature type="transmembrane region" description="Helical" evidence="1">
    <location>
        <begin position="217"/>
        <end position="235"/>
    </location>
</feature>
<sequence length="558" mass="60201">MEHFSQAFDNTFHLNAVRYIADHGNASPLFVGTLNAGGSPGFFYPSVWHSLGAILVTTTGISVPAATNVVTFCTTALVWPISIMFLIRSLTRNRYSWLVAGALSGAFVVFPVLLQTYGILYPNLLGNAAVPAGLGLVVWALRGGPDSRLLRPQALTLGAIAGIGISLSHPNAIVSLIAVAVPATIARITSLVAGMLKSTGSRSLPAAPERRRHPIPEILLLLVCLAAVSVVWTMLRPKTFQPETIKQIPVSGSVLDALSLAPSGYSISWVIVGFIVVSAAVLLYLRRHAWMVFAYAILVVLYIAVESMPWEWRDALTGVWYNDPYRLTALFPVIGIPMIAIAVGWAVQELYASISGWRAVGVHRPLEGEAEGWMPPRPKARPALAQTAKIVLGLVAVVAVSVPIFAADSMKEGRALAHERFETTPSSELVTSDELDVLHHVPDYVPRDDTLMVNPWTGGSLAYALTGQKVSSYHLLETRTPEIDRLDKTLNTALADPNVCQDVQHVRGYYVLDFGTREMNGVNHASVYGGLRGLEQTGVAQTVYQTGNARLLEVTACG</sequence>
<feature type="transmembrane region" description="Helical" evidence="1">
    <location>
        <begin position="265"/>
        <end position="285"/>
    </location>
</feature>
<reference evidence="2 3" key="1">
    <citation type="submission" date="2019-12" db="EMBL/GenBank/DDBJ databases">
        <authorList>
            <person name="Li J."/>
            <person name="Shi Y."/>
            <person name="Xu G."/>
            <person name="Xiao D."/>
            <person name="Ran X."/>
        </authorList>
    </citation>
    <scope>NUCLEOTIDE SEQUENCE [LARGE SCALE GENOMIC DNA]</scope>
    <source>
        <strain evidence="2 3">JCM 15915</strain>
    </source>
</reference>